<keyword evidence="15" id="KW-1185">Reference proteome</keyword>
<dbReference type="PANTHER" id="PTHR18929">
    <property type="entry name" value="PROTEIN DISULFIDE ISOMERASE"/>
    <property type="match status" value="1"/>
</dbReference>
<dbReference type="EC" id="5.3.4.1" evidence="4"/>
<dbReference type="PROSITE" id="PS00194">
    <property type="entry name" value="THIOREDOXIN_1"/>
    <property type="match status" value="2"/>
</dbReference>
<dbReference type="PRINTS" id="PR00421">
    <property type="entry name" value="THIOREDOXIN"/>
</dbReference>
<evidence type="ECO:0000256" key="1">
    <source>
        <dbReference type="ARBA" id="ARBA00001182"/>
    </source>
</evidence>
<dbReference type="InterPro" id="IPR005788">
    <property type="entry name" value="PDI_thioredoxin-like_dom"/>
</dbReference>
<evidence type="ECO:0000256" key="6">
    <source>
        <dbReference type="ARBA" id="ARBA00022737"/>
    </source>
</evidence>
<reference evidence="14 15" key="1">
    <citation type="submission" date="2021-02" db="EMBL/GenBank/DDBJ databases">
        <title>Safari Cat Assemblies.</title>
        <authorList>
            <person name="Bredemeyer K.R."/>
            <person name="Murphy W.J."/>
        </authorList>
    </citation>
    <scope>NUCLEOTIDE SEQUENCE [LARGE SCALE GENOMIC DNA]</scope>
</reference>
<evidence type="ECO:0000256" key="11">
    <source>
        <dbReference type="SAM" id="MobiDB-lite"/>
    </source>
</evidence>
<feature type="compositionally biased region" description="Acidic residues" evidence="11">
    <location>
        <begin position="390"/>
        <end position="412"/>
    </location>
</feature>
<evidence type="ECO:0000256" key="5">
    <source>
        <dbReference type="ARBA" id="ARBA00022729"/>
    </source>
</evidence>
<keyword evidence="7" id="KW-1015">Disulfide bond</keyword>
<keyword evidence="6" id="KW-0677">Repeat</keyword>
<feature type="domain" description="Thioredoxin" evidence="13">
    <location>
        <begin position="245"/>
        <end position="387"/>
    </location>
</feature>
<keyword evidence="9" id="KW-0676">Redox-active center</keyword>
<sequence>MLRRVLLCLALAVLTRAGAAAPEEEDHVLVLHKGNFEEALAAHKYLLVEFYAPWCGHCKALAPEYAKAAGRLKAEGSEIRLAKVDATEESDLAQQYGVRGYPTIKFFKNGDTAAPREYTGFDEGRNNFEGDITKDKLLDFIKHNQLPLVIEFTEQTAPKIFGGEIKTHILLFLPKSVSDYESKLSNFKKAAEHFKGKILFIFIDSDHTDNQRILEFFGLKKEECPAVRLITLEEEMTKYKPESDELTAAKIEEFCHRFLEGKIKPHLMSQELPEDWDKQPVKVLVGKNFEEVAFDEKKNVFVEFYAPWCGHCKQLAPIWDKLGETYKDHENVVIAKMDSTANEVEAVKVHSFPTLKFFPAGADRAVIDYNGERTLDGFKKFLESGGQDGAGDDDDLEDLEEAEEPDLEEDDDQKAVKDEL</sequence>
<reference evidence="14" key="3">
    <citation type="submission" date="2025-09" db="UniProtKB">
        <authorList>
            <consortium name="Ensembl"/>
        </authorList>
    </citation>
    <scope>IDENTIFICATION</scope>
    <source>
        <strain evidence="14">breed Abyssinian</strain>
    </source>
</reference>
<evidence type="ECO:0000256" key="9">
    <source>
        <dbReference type="ARBA" id="ARBA00023284"/>
    </source>
</evidence>
<dbReference type="Gene3D" id="3.40.30.10">
    <property type="entry name" value="Glutaredoxin"/>
    <property type="match status" value="3"/>
</dbReference>
<evidence type="ECO:0000259" key="13">
    <source>
        <dbReference type="PROSITE" id="PS51352"/>
    </source>
</evidence>
<dbReference type="NCBIfam" id="TIGR01126">
    <property type="entry name" value="pdi_dom"/>
    <property type="match status" value="2"/>
</dbReference>
<keyword evidence="8" id="KW-0413">Isomerase</keyword>
<proteinExistence type="inferred from homology"/>
<evidence type="ECO:0000256" key="8">
    <source>
        <dbReference type="ARBA" id="ARBA00023235"/>
    </source>
</evidence>
<organism evidence="14 15">
    <name type="scientific">Felis catus</name>
    <name type="common">Cat</name>
    <name type="synonym">Felis silvestris catus</name>
    <dbReference type="NCBI Taxonomy" id="9685"/>
    <lineage>
        <taxon>Eukaryota</taxon>
        <taxon>Metazoa</taxon>
        <taxon>Chordata</taxon>
        <taxon>Craniata</taxon>
        <taxon>Vertebrata</taxon>
        <taxon>Euteleostomi</taxon>
        <taxon>Mammalia</taxon>
        <taxon>Eutheria</taxon>
        <taxon>Laurasiatheria</taxon>
        <taxon>Carnivora</taxon>
        <taxon>Feliformia</taxon>
        <taxon>Felidae</taxon>
        <taxon>Felinae</taxon>
        <taxon>Felis</taxon>
    </lineage>
</organism>
<comment type="similarity">
    <text evidence="3 10">Belongs to the protein disulfide isomerase family.</text>
</comment>
<name>A0ABI7YPZ6_FELCA</name>
<dbReference type="Pfam" id="PF13848">
    <property type="entry name" value="Thioredoxin_6"/>
    <property type="match status" value="1"/>
</dbReference>
<dbReference type="CDD" id="cd02995">
    <property type="entry name" value="PDI_a_PDI_a'_C"/>
    <property type="match status" value="1"/>
</dbReference>
<dbReference type="InterPro" id="IPR017937">
    <property type="entry name" value="Thioredoxin_CS"/>
</dbReference>
<feature type="chain" id="PRO_5047003171" description="protein disulfide-isomerase" evidence="12">
    <location>
        <begin position="21"/>
        <end position="420"/>
    </location>
</feature>
<gene>
    <name evidence="14" type="primary">P4HB</name>
</gene>
<dbReference type="PROSITE" id="PS51352">
    <property type="entry name" value="THIOREDOXIN_2"/>
    <property type="match status" value="2"/>
</dbReference>
<comment type="catalytic activity">
    <reaction evidence="1">
        <text>Catalyzes the rearrangement of -S-S- bonds in proteins.</text>
        <dbReference type="EC" id="5.3.4.1"/>
    </reaction>
</comment>
<accession>A0ABI7YPZ6</accession>
<feature type="domain" description="Thioredoxin" evidence="13">
    <location>
        <begin position="15"/>
        <end position="146"/>
    </location>
</feature>
<evidence type="ECO:0000313" key="15">
    <source>
        <dbReference type="Proteomes" id="UP000823872"/>
    </source>
</evidence>
<dbReference type="GeneTree" id="ENSGT00940000157351"/>
<dbReference type="CDD" id="cd02982">
    <property type="entry name" value="PDI_b'_family"/>
    <property type="match status" value="1"/>
</dbReference>
<dbReference type="InterPro" id="IPR036249">
    <property type="entry name" value="Thioredoxin-like_sf"/>
</dbReference>
<evidence type="ECO:0000256" key="10">
    <source>
        <dbReference type="RuleBase" id="RU004208"/>
    </source>
</evidence>
<reference evidence="14" key="2">
    <citation type="submission" date="2025-08" db="UniProtKB">
        <authorList>
            <consortium name="Ensembl"/>
        </authorList>
    </citation>
    <scope>IDENTIFICATION</scope>
    <source>
        <strain evidence="14">breed Abyssinian</strain>
    </source>
</reference>
<evidence type="ECO:0000256" key="3">
    <source>
        <dbReference type="ARBA" id="ARBA00006347"/>
    </source>
</evidence>
<dbReference type="Pfam" id="PF00085">
    <property type="entry name" value="Thioredoxin"/>
    <property type="match status" value="1"/>
</dbReference>
<dbReference type="Ensembl" id="ENSFCTT00005050644.1">
    <property type="protein sequence ID" value="ENSFCTP00005036951.1"/>
    <property type="gene ID" value="ENSFCTG00005017208.1"/>
</dbReference>
<protein>
    <recommendedName>
        <fullName evidence="4">protein disulfide-isomerase</fullName>
        <ecNumber evidence="4">5.3.4.1</ecNumber>
    </recommendedName>
</protein>
<comment type="subcellular location">
    <subcellularLocation>
        <location evidence="2">Endoplasmic reticulum lumen</location>
    </subcellularLocation>
</comment>
<dbReference type="PANTHER" id="PTHR18929:SF101">
    <property type="entry name" value="PROTEIN DISULFIDE-ISOMERASE"/>
    <property type="match status" value="1"/>
</dbReference>
<dbReference type="InterPro" id="IPR013766">
    <property type="entry name" value="Thioredoxin_domain"/>
</dbReference>
<evidence type="ECO:0000256" key="12">
    <source>
        <dbReference type="SAM" id="SignalP"/>
    </source>
</evidence>
<dbReference type="SUPFAM" id="SSF52833">
    <property type="entry name" value="Thioredoxin-like"/>
    <property type="match status" value="3"/>
</dbReference>
<feature type="signal peptide" evidence="12">
    <location>
        <begin position="1"/>
        <end position="20"/>
    </location>
</feature>
<evidence type="ECO:0000256" key="2">
    <source>
        <dbReference type="ARBA" id="ARBA00004319"/>
    </source>
</evidence>
<evidence type="ECO:0000256" key="4">
    <source>
        <dbReference type="ARBA" id="ARBA00012723"/>
    </source>
</evidence>
<evidence type="ECO:0000256" key="7">
    <source>
        <dbReference type="ARBA" id="ARBA00023157"/>
    </source>
</evidence>
<dbReference type="CDD" id="cd02961">
    <property type="entry name" value="PDI_a_family"/>
    <property type="match status" value="1"/>
</dbReference>
<dbReference type="Proteomes" id="UP000823872">
    <property type="component" value="Chromosome E1"/>
</dbReference>
<keyword evidence="5 12" id="KW-0732">Signal</keyword>
<evidence type="ECO:0000313" key="14">
    <source>
        <dbReference type="Ensembl" id="ENSFCTP00005036951.1"/>
    </source>
</evidence>
<feature type="region of interest" description="Disordered" evidence="11">
    <location>
        <begin position="383"/>
        <end position="420"/>
    </location>
</feature>